<dbReference type="Pfam" id="PF08839">
    <property type="entry name" value="CDT1"/>
    <property type="match status" value="2"/>
</dbReference>
<dbReference type="InterPro" id="IPR032054">
    <property type="entry name" value="Cdt1_C"/>
</dbReference>
<dbReference type="GO" id="GO:0030174">
    <property type="term" value="P:regulation of DNA-templated DNA replication initiation"/>
    <property type="evidence" value="ECO:0007669"/>
    <property type="project" value="InterPro"/>
</dbReference>
<dbReference type="AlphaFoldDB" id="A0A9Q0M9K4"/>
<dbReference type="GO" id="GO:0071163">
    <property type="term" value="P:DNA replication preinitiation complex assembly"/>
    <property type="evidence" value="ECO:0007669"/>
    <property type="project" value="InterPro"/>
</dbReference>
<feature type="compositionally biased region" description="Polar residues" evidence="3">
    <location>
        <begin position="1"/>
        <end position="20"/>
    </location>
</feature>
<dbReference type="Proteomes" id="UP001142055">
    <property type="component" value="Chromosome 1"/>
</dbReference>
<dbReference type="Pfam" id="PF16679">
    <property type="entry name" value="CDT1_C"/>
    <property type="match status" value="2"/>
</dbReference>
<evidence type="ECO:0000256" key="3">
    <source>
        <dbReference type="SAM" id="MobiDB-lite"/>
    </source>
</evidence>
<proteinExistence type="inferred from homology"/>
<dbReference type="PANTHER" id="PTHR28637:SF1">
    <property type="entry name" value="DNA REPLICATION FACTOR CDT1"/>
    <property type="match status" value="1"/>
</dbReference>
<feature type="domain" description="CDT1 Geminin-binding" evidence="4">
    <location>
        <begin position="765"/>
        <end position="922"/>
    </location>
</feature>
<feature type="domain" description="CDT1 Geminin-binding" evidence="4">
    <location>
        <begin position="287"/>
        <end position="444"/>
    </location>
</feature>
<name>A0A9Q0M9K4_BLOTA</name>
<feature type="region of interest" description="Disordered" evidence="3">
    <location>
        <begin position="477"/>
        <end position="496"/>
    </location>
</feature>
<evidence type="ECO:0000256" key="2">
    <source>
        <dbReference type="ARBA" id="ARBA00023306"/>
    </source>
</evidence>
<reference evidence="5" key="1">
    <citation type="submission" date="2022-12" db="EMBL/GenBank/DDBJ databases">
        <title>Genome assemblies of Blomia tropicalis.</title>
        <authorList>
            <person name="Cui Y."/>
        </authorList>
    </citation>
    <scope>NUCLEOTIDE SEQUENCE</scope>
    <source>
        <tissue evidence="5">Adult mites</tissue>
    </source>
</reference>
<sequence length="1117" mass="128335">MESITPNMQQKQMTDFFNANSRSKGKNSSALSSKLLDSSVDKSKVIEENTPNKRKRSNDVAGSGSKRIKSSGKLKMPPRSNPQSAVSKISFGPRVGKLDFDSLKNDANKESTSTNQDGTSSKLLSLDEIKAKLKGCKNLTSLKQNLSSINGCAEKLKEFKSLKVSVLSPVKSTYQTLSPRKVRNPEKFSLSGLSMIPSPLKATTTVAPSTPSKLLQSPYLANCINSPRAKERLSCSRRLFEDDEKSQNDEDINESSSSSIIPAYKRFAHLTSSKQSEDQEHVKPLTLPTKFKKLSETFKQVDYIALCYKKRQEVLTFDKLKQKVEISTRRTFDLTTLTKILTVILGGNYRWFKLEYQVIDKKNQLTITPHYSEHVKSIHSINVLLEREKQFYDLLLELTKREHVQFLAKMNLQLTPSSIIYNWHPMFKLDMVDDIVPDENILPKKKSNIKFVDNPNSILNYCIRREPLTKTEVGIKLDNNNHEDESEDKSLKAETKKVERSQGIPLHLLKKVREKEAATKARLMFRSPEIDRELSQLSRLPAIIRIIDRYFQSTKAKSHSYEQIIKKLSERRSRNCDKKFKVVATLSSGQSNNDKDEAFAQQSTRFDSFCTPDKSEKMLAIRVTRSSSRKMIQYGPTRSIEQINSPIQKQCKTNVSPKKMLINTKEIKEKLKECKNLTKLKKHLATIEKCTDKLKQNNPIFNETKDSCKNKLPCSRKLFDTIDNSAHESSIDNQYSLNVPVHYKRAYLTKKTIENDDQKEILLELPRSYNLLLNIFALFDEIVSIKHKRQQVCTFEKIKLSIESSTNRTFDLTTIAKILTVLSISNKRWYRLLYEVLDRRHQLTIEPIYQTNGQCINSISLLIERKKEFHLALIDLVKIEHLKFLASKNLSLSTTDKVYQWHPLFELDSVNDIVPNLKLLPVVPNKKNKKSSKEAGENGNSILKYLVKRTPLADKSEHNPQELMNQQLEKSLRIESGRFKGIKMDLLQKIRDKEARINQVQNENCSHELITLNRLPKTIRILNQFFQNTSARSHTMENVIKTIESSAKCSKDLAVKCVEELIEFESVLAKSLDINYCPWITKHKSSENGNEYLLIVPDYNLVTSLFRHIEARIKKLT</sequence>
<dbReference type="GO" id="GO:0000076">
    <property type="term" value="P:DNA replication checkpoint signaling"/>
    <property type="evidence" value="ECO:0007669"/>
    <property type="project" value="TreeGrafter"/>
</dbReference>
<dbReference type="SUPFAM" id="SSF46785">
    <property type="entry name" value="Winged helix' DNA-binding domain"/>
    <property type="match status" value="2"/>
</dbReference>
<dbReference type="GO" id="GO:0005634">
    <property type="term" value="C:nucleus"/>
    <property type="evidence" value="ECO:0007669"/>
    <property type="project" value="TreeGrafter"/>
</dbReference>
<dbReference type="SMART" id="SM01075">
    <property type="entry name" value="CDT1"/>
    <property type="match status" value="2"/>
</dbReference>
<accession>A0A9Q0M9K4</accession>
<keyword evidence="6" id="KW-1185">Reference proteome</keyword>
<feature type="region of interest" description="Disordered" evidence="3">
    <location>
        <begin position="1"/>
        <end position="89"/>
    </location>
</feature>
<evidence type="ECO:0000256" key="1">
    <source>
        <dbReference type="ARBA" id="ARBA00008356"/>
    </source>
</evidence>
<dbReference type="GO" id="GO:0000278">
    <property type="term" value="P:mitotic cell cycle"/>
    <property type="evidence" value="ECO:0007669"/>
    <property type="project" value="TreeGrafter"/>
</dbReference>
<evidence type="ECO:0000259" key="4">
    <source>
        <dbReference type="SMART" id="SM01075"/>
    </source>
</evidence>
<feature type="compositionally biased region" description="Basic and acidic residues" evidence="3">
    <location>
        <begin position="39"/>
        <end position="51"/>
    </location>
</feature>
<dbReference type="InterPro" id="IPR036390">
    <property type="entry name" value="WH_DNA-bd_sf"/>
</dbReference>
<dbReference type="InterPro" id="IPR038090">
    <property type="entry name" value="Cdt1_C_WH_dom_sf"/>
</dbReference>
<comment type="caution">
    <text evidence="5">The sequence shown here is derived from an EMBL/GenBank/DDBJ whole genome shotgun (WGS) entry which is preliminary data.</text>
</comment>
<comment type="similarity">
    <text evidence="1">Belongs to the Cdt1 family.</text>
</comment>
<organism evidence="5 6">
    <name type="scientific">Blomia tropicalis</name>
    <name type="common">Mite</name>
    <dbReference type="NCBI Taxonomy" id="40697"/>
    <lineage>
        <taxon>Eukaryota</taxon>
        <taxon>Metazoa</taxon>
        <taxon>Ecdysozoa</taxon>
        <taxon>Arthropoda</taxon>
        <taxon>Chelicerata</taxon>
        <taxon>Arachnida</taxon>
        <taxon>Acari</taxon>
        <taxon>Acariformes</taxon>
        <taxon>Sarcoptiformes</taxon>
        <taxon>Astigmata</taxon>
        <taxon>Glycyphagoidea</taxon>
        <taxon>Echimyopodidae</taxon>
        <taxon>Blomia</taxon>
    </lineage>
</organism>
<dbReference type="GO" id="GO:0070182">
    <property type="term" value="F:DNA polymerase binding"/>
    <property type="evidence" value="ECO:0007669"/>
    <property type="project" value="TreeGrafter"/>
</dbReference>
<evidence type="ECO:0000313" key="5">
    <source>
        <dbReference type="EMBL" id="KAJ6221730.1"/>
    </source>
</evidence>
<protein>
    <recommendedName>
        <fullName evidence="4">CDT1 Geminin-binding domain-containing protein</fullName>
    </recommendedName>
</protein>
<feature type="compositionally biased region" description="Low complexity" evidence="3">
    <location>
        <begin position="26"/>
        <end position="38"/>
    </location>
</feature>
<dbReference type="EMBL" id="JAPWDV010000001">
    <property type="protein sequence ID" value="KAJ6221730.1"/>
    <property type="molecule type" value="Genomic_DNA"/>
</dbReference>
<dbReference type="Gene3D" id="1.10.10.1420">
    <property type="entry name" value="DNA replication factor Cdt1, C-terminal WH domain"/>
    <property type="match status" value="2"/>
</dbReference>
<dbReference type="GO" id="GO:0003677">
    <property type="term" value="F:DNA binding"/>
    <property type="evidence" value="ECO:0007669"/>
    <property type="project" value="InterPro"/>
</dbReference>
<dbReference type="InterPro" id="IPR014939">
    <property type="entry name" value="CDT1_Gemini-bd-like"/>
</dbReference>
<evidence type="ECO:0000313" key="6">
    <source>
        <dbReference type="Proteomes" id="UP001142055"/>
    </source>
</evidence>
<keyword evidence="2" id="KW-0131">Cell cycle</keyword>
<dbReference type="InterPro" id="IPR045173">
    <property type="entry name" value="Cdt1"/>
</dbReference>
<dbReference type="PANTHER" id="PTHR28637">
    <property type="entry name" value="DNA REPLICATION FACTOR CDT1"/>
    <property type="match status" value="1"/>
</dbReference>
<gene>
    <name evidence="5" type="ORF">RDWZM_000275</name>
</gene>